<keyword evidence="1" id="KW-0812">Transmembrane</keyword>
<evidence type="ECO:0000256" key="1">
    <source>
        <dbReference type="SAM" id="Phobius"/>
    </source>
</evidence>
<dbReference type="PANTHER" id="PTHR31720:SF12">
    <property type="entry name" value="SERPENTINE RECEPTOR, CLASS T-RELATED"/>
    <property type="match status" value="1"/>
</dbReference>
<name>G0PF68_CAEBE</name>
<dbReference type="PANTHER" id="PTHR31720">
    <property type="entry name" value="SERPENTINE RECEPTOR, CLASS Z-RELATED"/>
    <property type="match status" value="1"/>
</dbReference>
<feature type="transmembrane region" description="Helical" evidence="1">
    <location>
        <begin position="167"/>
        <end position="188"/>
    </location>
</feature>
<accession>G0PF68</accession>
<feature type="transmembrane region" description="Helical" evidence="1">
    <location>
        <begin position="87"/>
        <end position="111"/>
    </location>
</feature>
<reference evidence="3" key="1">
    <citation type="submission" date="2011-07" db="EMBL/GenBank/DDBJ databases">
        <authorList>
            <consortium name="Caenorhabditis brenneri Sequencing and Analysis Consortium"/>
            <person name="Wilson R.K."/>
        </authorList>
    </citation>
    <scope>NUCLEOTIDE SEQUENCE [LARGE SCALE GENOMIC DNA]</scope>
    <source>
        <strain evidence="3">PB2801</strain>
    </source>
</reference>
<protein>
    <submittedName>
        <fullName evidence="2">CBN-SRZ-45 protein</fullName>
    </submittedName>
</protein>
<dbReference type="STRING" id="135651.G0PF68"/>
<dbReference type="AlphaFoldDB" id="G0PF68"/>
<dbReference type="OMA" id="CKSNREM"/>
<evidence type="ECO:0000313" key="3">
    <source>
        <dbReference type="Proteomes" id="UP000008068"/>
    </source>
</evidence>
<feature type="transmembrane region" description="Helical" evidence="1">
    <location>
        <begin position="236"/>
        <end position="261"/>
    </location>
</feature>
<dbReference type="Proteomes" id="UP000008068">
    <property type="component" value="Unassembled WGS sequence"/>
</dbReference>
<dbReference type="InterPro" id="IPR018817">
    <property type="entry name" value="7TM_GPCR_serpentine_rcpt_Srz"/>
</dbReference>
<feature type="transmembrane region" description="Helical" evidence="1">
    <location>
        <begin position="46"/>
        <end position="67"/>
    </location>
</feature>
<feature type="transmembrane region" description="Helical" evidence="1">
    <location>
        <begin position="208"/>
        <end position="230"/>
    </location>
</feature>
<dbReference type="eggNOG" id="ENOG502TI6P">
    <property type="taxonomic scope" value="Eukaryota"/>
</dbReference>
<proteinExistence type="predicted"/>
<gene>
    <name evidence="2" type="primary">Cbn-srz-45</name>
    <name evidence="2" type="ORF">CAEBREN_02882</name>
</gene>
<evidence type="ECO:0000313" key="2">
    <source>
        <dbReference type="EMBL" id="EGT53642.1"/>
    </source>
</evidence>
<feature type="transmembrane region" description="Helical" evidence="1">
    <location>
        <begin position="6"/>
        <end position="25"/>
    </location>
</feature>
<keyword evidence="1" id="KW-1133">Transmembrane helix</keyword>
<dbReference type="InParanoid" id="G0PF68"/>
<dbReference type="FunCoup" id="G0PF68">
    <property type="interactions" value="1"/>
</dbReference>
<dbReference type="Pfam" id="PF10325">
    <property type="entry name" value="7TM_GPCR_Srz"/>
    <property type="match status" value="1"/>
</dbReference>
<keyword evidence="3" id="KW-1185">Reference proteome</keyword>
<organism evidence="3">
    <name type="scientific">Caenorhabditis brenneri</name>
    <name type="common">Nematode worm</name>
    <dbReference type="NCBI Taxonomy" id="135651"/>
    <lineage>
        <taxon>Eukaryota</taxon>
        <taxon>Metazoa</taxon>
        <taxon>Ecdysozoa</taxon>
        <taxon>Nematoda</taxon>
        <taxon>Chromadorea</taxon>
        <taxon>Rhabditida</taxon>
        <taxon>Rhabditina</taxon>
        <taxon>Rhabditomorpha</taxon>
        <taxon>Rhabditoidea</taxon>
        <taxon>Rhabditidae</taxon>
        <taxon>Peloderinae</taxon>
        <taxon>Caenorhabditis</taxon>
    </lineage>
</organism>
<dbReference type="EMBL" id="GL380348">
    <property type="protein sequence ID" value="EGT53642.1"/>
    <property type="molecule type" value="Genomic_DNA"/>
</dbReference>
<feature type="transmembrane region" description="Helical" evidence="1">
    <location>
        <begin position="132"/>
        <end position="152"/>
    </location>
</feature>
<dbReference type="OrthoDB" id="5876498at2759"/>
<dbReference type="HOGENOM" id="CLU_056063_1_0_1"/>
<keyword evidence="1" id="KW-0472">Membrane</keyword>
<sequence>MIQLCFLFLPAVLFLVFPFFVVVYRGNKERDRNTSVYPILHHFYKAICFFYISIGISLVIITASVIFGSNEDISFRIVTPLTQCLIFFPMVIFNHAHHFVIFLLSLQRVYFFFSSPTDGMNSSLEKSTTKSFLKWIYVILFFLHIVFFFWVALCKSNREMQYQAYELYYALLNFLTLLSALLYIPILVKIRKFAHLPSYNLSNPQKYILCQTVLIALSKMAHLWALLNFFSSNSIVQFFVLCLIFDVLSTPILIQVSYLLCNKRNVEALSQEWSQHITTVVKNALTCRTVKVAPAHKEETTTA</sequence>